<evidence type="ECO:0000313" key="3">
    <source>
        <dbReference type="Proteomes" id="UP001596296"/>
    </source>
</evidence>
<sequence length="294" mass="33474">MTDNGSREDTVDVETDRYRRESMEGDQRLVDSEEEQLTLHVADEDELFERARQCTRPTELVVSPVELHQRNVQRRLREEHLPKDAFSFEDPVQLSKRLLESNERPTATIDRIDRLSLLRSVLEDSMSQESPDIAFSSRLASREPQQIEQIRTEVETVTNFHPERVAAWRDTAGDLYSPIDATATELLDIALGVERNLRERTSKAISETELVRRATQTLVATDGSVWESAYPHIERLTLLGLSSLSAPHTDLVHGILATTEVKVHIHFRSESGVYLKKRARHLLAVTGPGTEVFE</sequence>
<proteinExistence type="predicted"/>
<dbReference type="AlphaFoldDB" id="A0ABD5US61"/>
<keyword evidence="3" id="KW-1185">Reference proteome</keyword>
<dbReference type="Pfam" id="PF26510">
    <property type="entry name" value="Halo_UvrD_like"/>
    <property type="match status" value="1"/>
</dbReference>
<evidence type="ECO:0000256" key="1">
    <source>
        <dbReference type="SAM" id="MobiDB-lite"/>
    </source>
</evidence>
<dbReference type="RefSeq" id="WP_379741208.1">
    <property type="nucleotide sequence ID" value="NZ_JBHSVN010000001.1"/>
</dbReference>
<dbReference type="EMBL" id="JBHSXL010000003">
    <property type="protein sequence ID" value="MFC6891968.1"/>
    <property type="molecule type" value="Genomic_DNA"/>
</dbReference>
<name>A0ABD5US61_9EURY</name>
<feature type="region of interest" description="Disordered" evidence="1">
    <location>
        <begin position="1"/>
        <end position="31"/>
    </location>
</feature>
<evidence type="ECO:0000313" key="2">
    <source>
        <dbReference type="EMBL" id="MFC6891968.1"/>
    </source>
</evidence>
<dbReference type="Proteomes" id="UP001596296">
    <property type="component" value="Unassembled WGS sequence"/>
</dbReference>
<gene>
    <name evidence="2" type="ORF">ACFQE9_04975</name>
</gene>
<organism evidence="2 3">
    <name type="scientific">Halopenitus salinus</name>
    <dbReference type="NCBI Taxonomy" id="1198295"/>
    <lineage>
        <taxon>Archaea</taxon>
        <taxon>Methanobacteriati</taxon>
        <taxon>Methanobacteriota</taxon>
        <taxon>Stenosarchaea group</taxon>
        <taxon>Halobacteria</taxon>
        <taxon>Halobacteriales</taxon>
        <taxon>Haloferacaceae</taxon>
        <taxon>Halopenitus</taxon>
    </lineage>
</organism>
<dbReference type="InterPro" id="IPR058819">
    <property type="entry name" value="UvrD_dom-like"/>
</dbReference>
<comment type="caution">
    <text evidence="2">The sequence shown here is derived from an EMBL/GenBank/DDBJ whole genome shotgun (WGS) entry which is preliminary data.</text>
</comment>
<accession>A0ABD5US61</accession>
<reference evidence="2 3" key="1">
    <citation type="journal article" date="2019" name="Int. J. Syst. Evol. Microbiol.">
        <title>The Global Catalogue of Microorganisms (GCM) 10K type strain sequencing project: providing services to taxonomists for standard genome sequencing and annotation.</title>
        <authorList>
            <consortium name="The Broad Institute Genomics Platform"/>
            <consortium name="The Broad Institute Genome Sequencing Center for Infectious Disease"/>
            <person name="Wu L."/>
            <person name="Ma J."/>
        </authorList>
    </citation>
    <scope>NUCLEOTIDE SEQUENCE [LARGE SCALE GENOMIC DNA]</scope>
    <source>
        <strain evidence="2 3">SKJ47</strain>
    </source>
</reference>
<protein>
    <submittedName>
        <fullName evidence="2">Uncharacterized protein</fullName>
    </submittedName>
</protein>